<proteinExistence type="predicted"/>
<dbReference type="Gene3D" id="2.30.29.30">
    <property type="entry name" value="Pleckstrin-homology domain (PH domain)/Phosphotyrosine-binding domain (PTB)"/>
    <property type="match status" value="1"/>
</dbReference>
<organism evidence="3 4">
    <name type="scientific">Ramazzottius varieornatus</name>
    <name type="common">Water bear</name>
    <name type="synonym">Tardigrade</name>
    <dbReference type="NCBI Taxonomy" id="947166"/>
    <lineage>
        <taxon>Eukaryota</taxon>
        <taxon>Metazoa</taxon>
        <taxon>Ecdysozoa</taxon>
        <taxon>Tardigrada</taxon>
        <taxon>Eutardigrada</taxon>
        <taxon>Parachela</taxon>
        <taxon>Hypsibioidea</taxon>
        <taxon>Ramazzottiidae</taxon>
        <taxon>Ramazzottius</taxon>
    </lineage>
</organism>
<dbReference type="PROSITE" id="PS50003">
    <property type="entry name" value="PH_DOMAIN"/>
    <property type="match status" value="1"/>
</dbReference>
<reference evidence="3 4" key="1">
    <citation type="journal article" date="2016" name="Nat. Commun.">
        <title>Extremotolerant tardigrade genome and improved radiotolerance of human cultured cells by tardigrade-unique protein.</title>
        <authorList>
            <person name="Hashimoto T."/>
            <person name="Horikawa D.D."/>
            <person name="Saito Y."/>
            <person name="Kuwahara H."/>
            <person name="Kozuka-Hata H."/>
            <person name="Shin-I T."/>
            <person name="Minakuchi Y."/>
            <person name="Ohishi K."/>
            <person name="Motoyama A."/>
            <person name="Aizu T."/>
            <person name="Enomoto A."/>
            <person name="Kondo K."/>
            <person name="Tanaka S."/>
            <person name="Hara Y."/>
            <person name="Koshikawa S."/>
            <person name="Sagara H."/>
            <person name="Miura T."/>
            <person name="Yokobori S."/>
            <person name="Miyagawa K."/>
            <person name="Suzuki Y."/>
            <person name="Kubo T."/>
            <person name="Oyama M."/>
            <person name="Kohara Y."/>
            <person name="Fujiyama A."/>
            <person name="Arakawa K."/>
            <person name="Katayama T."/>
            <person name="Toyoda A."/>
            <person name="Kunieda T."/>
        </authorList>
    </citation>
    <scope>NUCLEOTIDE SEQUENCE [LARGE SCALE GENOMIC DNA]</scope>
    <source>
        <strain evidence="3 4">YOKOZUNA-1</strain>
    </source>
</reference>
<dbReference type="SMART" id="SM00233">
    <property type="entry name" value="PH"/>
    <property type="match status" value="1"/>
</dbReference>
<feature type="region of interest" description="Disordered" evidence="1">
    <location>
        <begin position="1"/>
        <end position="25"/>
    </location>
</feature>
<dbReference type="InterPro" id="IPR052212">
    <property type="entry name" value="PH-like_domain"/>
</dbReference>
<dbReference type="AlphaFoldDB" id="A0A1D1W3P4"/>
<dbReference type="Proteomes" id="UP000186922">
    <property type="component" value="Unassembled WGS sequence"/>
</dbReference>
<sequence length="180" mass="20968">MSTMFVKMNRDKKGQKKTPSSHNIKNDRSASLVSLDAVKNTQSRVSLAAIHSSDFSVKHFLETNGFNLDNVKNYVRVDDATIRGYLQKLSHRWKVWNRRWFVFDWRAGTLIYYKNNKEHGAAQVIPFRHIIAVSADSSSRSEPKFCLKTTQKTYLLMAPSYDVFRIWFDFLALVVEQKDK</sequence>
<evidence type="ECO:0000313" key="4">
    <source>
        <dbReference type="Proteomes" id="UP000186922"/>
    </source>
</evidence>
<dbReference type="PANTHER" id="PTHR12156">
    <property type="entry name" value="PLECKSTRIN HOMOLOGY-LIKE DOMAIN, FAMILY B, MEMBER 3"/>
    <property type="match status" value="1"/>
</dbReference>
<evidence type="ECO:0000256" key="1">
    <source>
        <dbReference type="SAM" id="MobiDB-lite"/>
    </source>
</evidence>
<keyword evidence="4" id="KW-1185">Reference proteome</keyword>
<dbReference type="OrthoDB" id="6020705at2759"/>
<dbReference type="InterPro" id="IPR011993">
    <property type="entry name" value="PH-like_dom_sf"/>
</dbReference>
<comment type="caution">
    <text evidence="3">The sequence shown here is derived from an EMBL/GenBank/DDBJ whole genome shotgun (WGS) entry which is preliminary data.</text>
</comment>
<protein>
    <recommendedName>
        <fullName evidence="2">PH domain-containing protein</fullName>
    </recommendedName>
</protein>
<evidence type="ECO:0000313" key="3">
    <source>
        <dbReference type="EMBL" id="GAV08122.1"/>
    </source>
</evidence>
<gene>
    <name evidence="3" type="primary">RvY_17862-1</name>
    <name evidence="3" type="synonym">RvY_17862.1</name>
    <name evidence="3" type="ORF">RvY_17862</name>
</gene>
<dbReference type="Pfam" id="PF00169">
    <property type="entry name" value="PH"/>
    <property type="match status" value="1"/>
</dbReference>
<dbReference type="InterPro" id="IPR001849">
    <property type="entry name" value="PH_domain"/>
</dbReference>
<dbReference type="EMBL" id="BDGG01000016">
    <property type="protein sequence ID" value="GAV08122.1"/>
    <property type="molecule type" value="Genomic_DNA"/>
</dbReference>
<dbReference type="PANTHER" id="PTHR12156:SF5">
    <property type="entry name" value="FI18040P1"/>
    <property type="match status" value="1"/>
</dbReference>
<dbReference type="SUPFAM" id="SSF50729">
    <property type="entry name" value="PH domain-like"/>
    <property type="match status" value="1"/>
</dbReference>
<feature type="domain" description="PH" evidence="2">
    <location>
        <begin position="79"/>
        <end position="176"/>
    </location>
</feature>
<evidence type="ECO:0000259" key="2">
    <source>
        <dbReference type="PROSITE" id="PS50003"/>
    </source>
</evidence>
<name>A0A1D1W3P4_RAMVA</name>
<accession>A0A1D1W3P4</accession>